<gene>
    <name evidence="7" type="ORF">TEOVI_000629300</name>
</gene>
<dbReference type="Proteomes" id="UP000195570">
    <property type="component" value="Unassembled WGS sequence"/>
</dbReference>
<sequence>MVQREVFTFEPISKRRLETLMADPFFKEAYRRWGLQHRTKISAFRFERDTTGTNSGTVGTVVSGHFRFFGFHKGLLQEFLTSLFDAPEVREKLQLRGEPKGTSSSGGGVEYCELQCRWTTLEPFKRLIDAGIVRCVEDEDKGDEAKGTVMVSEFETPLFDGVRMPIVKRADVYLPHDIVVCDELRALFLLAHNKFASVGCEYDEDDDYMGSGAFTFGSCAGLSLAVLRTVFGDVNERAEFLYHILWRLVAGGGTTNQWDDELTVYLEATRMLYKALVSIRAVPTAAAAGAAATNGADEPDRVVEMKDTPHQSLQPDVVSTVVSVHAVAGLHLFDRDDGASPNNLNYCYVCIDPLLGEVVVWYHSF</sequence>
<comment type="caution">
    <text evidence="7">The sequence shown here is derived from an EMBL/GenBank/DDBJ whole genome shotgun (WGS) entry which is preliminary data.</text>
</comment>
<dbReference type="PANTHER" id="PTHR31078:SF1">
    <property type="entry name" value="CILIA- AND FLAGELLA-ASSOCIATED PROTEIN 300"/>
    <property type="match status" value="1"/>
</dbReference>
<accession>A0A1G4I1U6</accession>
<reference evidence="7" key="1">
    <citation type="submission" date="2016-09" db="EMBL/GenBank/DDBJ databases">
        <authorList>
            <person name="Hebert L."/>
            <person name="Moumen B."/>
        </authorList>
    </citation>
    <scope>NUCLEOTIDE SEQUENCE [LARGE SCALE GENOMIC DNA]</scope>
    <source>
        <strain evidence="7">OVI</strain>
    </source>
</reference>
<evidence type="ECO:0000256" key="6">
    <source>
        <dbReference type="ARBA" id="ARBA00023273"/>
    </source>
</evidence>
<dbReference type="AlphaFoldDB" id="A0A1G4I1U6"/>
<name>A0A1G4I1U6_TRYEQ</name>
<dbReference type="InterPro" id="IPR029416">
    <property type="entry name" value="CFAP300"/>
</dbReference>
<dbReference type="VEuPathDB" id="TriTrypDB:TEOVI_000629300"/>
<evidence type="ECO:0000313" key="7">
    <source>
        <dbReference type="EMBL" id="SCU65758.1"/>
    </source>
</evidence>
<keyword evidence="4" id="KW-0963">Cytoplasm</keyword>
<proteinExistence type="inferred from homology"/>
<evidence type="ECO:0000256" key="5">
    <source>
        <dbReference type="ARBA" id="ARBA00023212"/>
    </source>
</evidence>
<dbReference type="GeneID" id="92380227"/>
<organism evidence="7 8">
    <name type="scientific">Trypanosoma equiperdum</name>
    <dbReference type="NCBI Taxonomy" id="5694"/>
    <lineage>
        <taxon>Eukaryota</taxon>
        <taxon>Discoba</taxon>
        <taxon>Euglenozoa</taxon>
        <taxon>Kinetoplastea</taxon>
        <taxon>Metakinetoplastina</taxon>
        <taxon>Trypanosomatida</taxon>
        <taxon>Trypanosomatidae</taxon>
        <taxon>Trypanosoma</taxon>
    </lineage>
</organism>
<evidence type="ECO:0000256" key="2">
    <source>
        <dbReference type="ARBA" id="ARBA00009205"/>
    </source>
</evidence>
<evidence type="ECO:0000256" key="4">
    <source>
        <dbReference type="ARBA" id="ARBA00022490"/>
    </source>
</evidence>
<keyword evidence="5" id="KW-0206">Cytoskeleton</keyword>
<comment type="subcellular location">
    <subcellularLocation>
        <location evidence="1">Cytoplasm</location>
        <location evidence="1">Cytoskeleton</location>
        <location evidence="1">Cilium axoneme</location>
    </subcellularLocation>
</comment>
<evidence type="ECO:0000256" key="3">
    <source>
        <dbReference type="ARBA" id="ARBA00022174"/>
    </source>
</evidence>
<keyword evidence="8" id="KW-1185">Reference proteome</keyword>
<dbReference type="RefSeq" id="XP_067077307.1">
    <property type="nucleotide sequence ID" value="XM_067221206.1"/>
</dbReference>
<dbReference type="Pfam" id="PF14926">
    <property type="entry name" value="CFAP300"/>
    <property type="match status" value="1"/>
</dbReference>
<evidence type="ECO:0000256" key="1">
    <source>
        <dbReference type="ARBA" id="ARBA00004430"/>
    </source>
</evidence>
<protein>
    <recommendedName>
        <fullName evidence="3">Cilia- and flagella-associated protein 300</fullName>
    </recommendedName>
</protein>
<keyword evidence="6" id="KW-0966">Cell projection</keyword>
<evidence type="ECO:0000313" key="8">
    <source>
        <dbReference type="Proteomes" id="UP000195570"/>
    </source>
</evidence>
<dbReference type="GO" id="GO:0005930">
    <property type="term" value="C:axoneme"/>
    <property type="evidence" value="ECO:0007669"/>
    <property type="project" value="UniProtKB-SubCell"/>
</dbReference>
<dbReference type="PANTHER" id="PTHR31078">
    <property type="entry name" value="CILIA- AND FLAGELLA-ASSOCIATED PROTEIN 300"/>
    <property type="match status" value="1"/>
</dbReference>
<dbReference type="EMBL" id="CZPT02000398">
    <property type="protein sequence ID" value="SCU65758.1"/>
    <property type="molecule type" value="Genomic_DNA"/>
</dbReference>
<comment type="similarity">
    <text evidence="2">Belongs to the CFAP300 family.</text>
</comment>